<evidence type="ECO:0000313" key="2">
    <source>
        <dbReference type="Proteomes" id="UP000029221"/>
    </source>
</evidence>
<comment type="caution">
    <text evidence="1">The sequence shown here is derived from an EMBL/GenBank/DDBJ whole genome shotgun (WGS) entry which is preliminary data.</text>
</comment>
<organism evidence="1 2">
    <name type="scientific">Nonlabens tegetincola</name>
    <dbReference type="NCBI Taxonomy" id="323273"/>
    <lineage>
        <taxon>Bacteria</taxon>
        <taxon>Pseudomonadati</taxon>
        <taxon>Bacteroidota</taxon>
        <taxon>Flavobacteriia</taxon>
        <taxon>Flavobacteriales</taxon>
        <taxon>Flavobacteriaceae</taxon>
        <taxon>Nonlabens</taxon>
    </lineage>
</organism>
<protein>
    <submittedName>
        <fullName evidence="1">Uncharacterized protein</fullName>
    </submittedName>
</protein>
<accession>A0A090Q3F1</accession>
<sequence length="40" mass="4622">MSVISKFTFVLILSYLKSEEILIVLLPIFDYITGRLVKAF</sequence>
<gene>
    <name evidence="1" type="ORF">JCM19294_150</name>
</gene>
<name>A0A090Q3F1_9FLAO</name>
<evidence type="ECO:0000313" key="1">
    <source>
        <dbReference type="EMBL" id="GAK97614.1"/>
    </source>
</evidence>
<dbReference type="EMBL" id="BBML01000006">
    <property type="protein sequence ID" value="GAK97614.1"/>
    <property type="molecule type" value="Genomic_DNA"/>
</dbReference>
<keyword evidence="2" id="KW-1185">Reference proteome</keyword>
<dbReference type="Proteomes" id="UP000029221">
    <property type="component" value="Unassembled WGS sequence"/>
</dbReference>
<dbReference type="AlphaFoldDB" id="A0A090Q3F1"/>
<reference evidence="1" key="1">
    <citation type="journal article" date="2014" name="Genome Announc.">
        <title>Draft Genome Sequences of Marine Flavobacterium Nonlabens Strains NR17, NR24, NR27, NR32, NR33, and Ara13.</title>
        <authorList>
            <person name="Nakanishi M."/>
            <person name="Meirelles P."/>
            <person name="Suzuki R."/>
            <person name="Takatani N."/>
            <person name="Mino S."/>
            <person name="Suda W."/>
            <person name="Oshima K."/>
            <person name="Hattori M."/>
            <person name="Ohkuma M."/>
            <person name="Hosokawa M."/>
            <person name="Miyashita K."/>
            <person name="Thompson F.L."/>
            <person name="Niwa A."/>
            <person name="Sawabe T."/>
            <person name="Sawabe T."/>
        </authorList>
    </citation>
    <scope>NUCLEOTIDE SEQUENCE [LARGE SCALE GENOMIC DNA]</scope>
    <source>
        <strain evidence="1">JCM 19294</strain>
    </source>
</reference>
<proteinExistence type="predicted"/>